<comment type="similarity">
    <text evidence="6 7">Belongs to the polyphosphate kinase 1 (PPK1) family.</text>
</comment>
<feature type="binding site" evidence="6">
    <location>
        <position position="616"/>
    </location>
    <ligand>
        <name>ATP</name>
        <dbReference type="ChEBI" id="CHEBI:30616"/>
    </ligand>
</feature>
<reference evidence="13 14" key="1">
    <citation type="journal article" date="2014" name="Antonie Van Leeuwenhoek">
        <title>Roseivivax atlanticus sp. nov., isolated from surface seawater of the Atlantic Ocean.</title>
        <authorList>
            <person name="Li G."/>
            <person name="Lai Q."/>
            <person name="Liu X."/>
            <person name="Sun F."/>
            <person name="Shao Z."/>
        </authorList>
    </citation>
    <scope>NUCLEOTIDE SEQUENCE [LARGE SCALE GENOMIC DNA]</scope>
    <source>
        <strain evidence="13 14">22II-s10s</strain>
    </source>
</reference>
<dbReference type="InterPro" id="IPR024953">
    <property type="entry name" value="PP_kinase_middle"/>
</dbReference>
<evidence type="ECO:0000259" key="9">
    <source>
        <dbReference type="Pfam" id="PF02503"/>
    </source>
</evidence>
<evidence type="ECO:0000256" key="2">
    <source>
        <dbReference type="ARBA" id="ARBA00022679"/>
    </source>
</evidence>
<feature type="domain" description="Polyphosphate kinase C-terminal" evidence="11">
    <location>
        <begin position="555"/>
        <end position="723"/>
    </location>
</feature>
<feature type="region of interest" description="Disordered" evidence="8">
    <location>
        <begin position="1"/>
        <end position="59"/>
    </location>
</feature>
<evidence type="ECO:0000256" key="3">
    <source>
        <dbReference type="ARBA" id="ARBA00022741"/>
    </source>
</evidence>
<evidence type="ECO:0000256" key="4">
    <source>
        <dbReference type="ARBA" id="ARBA00022777"/>
    </source>
</evidence>
<evidence type="ECO:0000259" key="11">
    <source>
        <dbReference type="Pfam" id="PF13090"/>
    </source>
</evidence>
<gene>
    <name evidence="6" type="primary">ppk</name>
    <name evidence="13" type="ORF">ATO8_08951</name>
</gene>
<feature type="active site" description="Phosphohistidine intermediate" evidence="6">
    <location>
        <position position="487"/>
    </location>
</feature>
<feature type="region of interest" description="Disordered" evidence="8">
    <location>
        <begin position="744"/>
        <end position="769"/>
    </location>
</feature>
<keyword evidence="14" id="KW-1185">Reference proteome</keyword>
<keyword evidence="3 6" id="KW-0547">Nucleotide-binding</keyword>
<dbReference type="Pfam" id="PF17941">
    <property type="entry name" value="PP_kinase_C_1"/>
    <property type="match status" value="1"/>
</dbReference>
<dbReference type="Gene3D" id="1.20.58.310">
    <property type="entry name" value="Polyphosphate kinase N-terminal domain"/>
    <property type="match status" value="1"/>
</dbReference>
<dbReference type="STRING" id="1379903.ATO8_08951"/>
<feature type="binding site" evidence="6">
    <location>
        <position position="644"/>
    </location>
    <ligand>
        <name>ATP</name>
        <dbReference type="ChEBI" id="CHEBI:30616"/>
    </ligand>
</feature>
<dbReference type="NCBIfam" id="TIGR03705">
    <property type="entry name" value="poly_P_kin"/>
    <property type="match status" value="1"/>
</dbReference>
<dbReference type="GO" id="GO:0005524">
    <property type="term" value="F:ATP binding"/>
    <property type="evidence" value="ECO:0007669"/>
    <property type="project" value="UniProtKB-KW"/>
</dbReference>
<dbReference type="InterPro" id="IPR036832">
    <property type="entry name" value="PPK_N_dom_sf"/>
</dbReference>
<dbReference type="NCBIfam" id="NF003918">
    <property type="entry name" value="PRK05443.1-2"/>
    <property type="match status" value="1"/>
</dbReference>
<dbReference type="Pfam" id="PF13090">
    <property type="entry name" value="PP_kinase_C"/>
    <property type="match status" value="1"/>
</dbReference>
<dbReference type="Proteomes" id="UP000019063">
    <property type="component" value="Unassembled WGS sequence"/>
</dbReference>
<dbReference type="InterPro" id="IPR025200">
    <property type="entry name" value="PPK_C_dom2"/>
</dbReference>
<dbReference type="InterPro" id="IPR003414">
    <property type="entry name" value="PP_kinase"/>
</dbReference>
<evidence type="ECO:0000256" key="7">
    <source>
        <dbReference type="RuleBase" id="RU003800"/>
    </source>
</evidence>
<dbReference type="CDD" id="cd09168">
    <property type="entry name" value="PLDc_PaPPK1_C2_like"/>
    <property type="match status" value="1"/>
</dbReference>
<proteinExistence type="inferred from homology"/>
<organism evidence="13 14">
    <name type="scientific">Roseivivax marinus</name>
    <dbReference type="NCBI Taxonomy" id="1379903"/>
    <lineage>
        <taxon>Bacteria</taxon>
        <taxon>Pseudomonadati</taxon>
        <taxon>Pseudomonadota</taxon>
        <taxon>Alphaproteobacteria</taxon>
        <taxon>Rhodobacterales</taxon>
        <taxon>Roseobacteraceae</taxon>
        <taxon>Roseivivax</taxon>
    </lineage>
</organism>
<feature type="compositionally biased region" description="Basic and acidic residues" evidence="8">
    <location>
        <begin position="1"/>
        <end position="18"/>
    </location>
</feature>
<name>W4HLN0_9RHOB</name>
<dbReference type="GO" id="GO:0008976">
    <property type="term" value="F:polyphosphate kinase activity"/>
    <property type="evidence" value="ECO:0007669"/>
    <property type="project" value="UniProtKB-UniRule"/>
</dbReference>
<feature type="binding site" evidence="6">
    <location>
        <position position="102"/>
    </location>
    <ligand>
        <name>ATP</name>
        <dbReference type="ChEBI" id="CHEBI:30616"/>
    </ligand>
</feature>
<dbReference type="EC" id="2.7.4.1" evidence="6 7"/>
<keyword evidence="5 6" id="KW-0067">ATP-binding</keyword>
<dbReference type="InterPro" id="IPR025198">
    <property type="entry name" value="PPK_N_dom"/>
</dbReference>
<dbReference type="GO" id="GO:0006799">
    <property type="term" value="P:polyphosphate biosynthetic process"/>
    <property type="evidence" value="ECO:0007669"/>
    <property type="project" value="UniProtKB-UniRule"/>
</dbReference>
<dbReference type="PATRIC" id="fig|1317118.6.peg.1855"/>
<evidence type="ECO:0000256" key="8">
    <source>
        <dbReference type="SAM" id="MobiDB-lite"/>
    </source>
</evidence>
<dbReference type="Gene3D" id="3.30.1840.10">
    <property type="entry name" value="Polyphosphate kinase middle domain"/>
    <property type="match status" value="1"/>
</dbReference>
<dbReference type="Pfam" id="PF13089">
    <property type="entry name" value="PP_kinase_N"/>
    <property type="match status" value="1"/>
</dbReference>
<evidence type="ECO:0000256" key="5">
    <source>
        <dbReference type="ARBA" id="ARBA00022840"/>
    </source>
</evidence>
<feature type="binding site" evidence="6">
    <location>
        <position position="520"/>
    </location>
    <ligand>
        <name>ATP</name>
        <dbReference type="ChEBI" id="CHEBI:30616"/>
    </ligand>
</feature>
<dbReference type="NCBIfam" id="NF003919">
    <property type="entry name" value="PRK05443.1-4"/>
    <property type="match status" value="1"/>
</dbReference>
<dbReference type="InterPro" id="IPR041108">
    <property type="entry name" value="PP_kinase_C_1"/>
</dbReference>
<feature type="domain" description="Polyphosphate kinase C-terminal" evidence="12">
    <location>
        <begin position="383"/>
        <end position="547"/>
    </location>
</feature>
<evidence type="ECO:0000259" key="10">
    <source>
        <dbReference type="Pfam" id="PF13089"/>
    </source>
</evidence>
<dbReference type="NCBIfam" id="NF003917">
    <property type="entry name" value="PRK05443.1-1"/>
    <property type="match status" value="1"/>
</dbReference>
<dbReference type="GO" id="GO:0009358">
    <property type="term" value="C:polyphosphate kinase complex"/>
    <property type="evidence" value="ECO:0007669"/>
    <property type="project" value="InterPro"/>
</dbReference>
<sequence>MANERASGRKVDPTHDLPDAAQEVHQSVIGATDNHPMPQADFLTAPFPDPIEIPDFDPTGPDRFFNRELSWLGFNWRVLEEAENPRVPLLERVRFLSISASNLDEFYNVRVAGLRELTQAGNTTPAADGLTPAQQLSKINVIARDLMAAQQRVLTELRADLEEAGIHILHRDDLTESDRVHLREYFVDQVFPVLSPLAIDPAHPFPFIANLGYCLALQLDRARGSGKGLQALLPIPAQIDRFVRLPSIDGAIRFVFLEDVLLLHIEALFPGYVLRDHFGFRVLRDSDLELEEEAEDLVREFEVALKRRRRGEVVRLTISVGAPEALKRIVMRELQVRDDEIVELDGMVGVVDTKELVLDERPDLLWPSYTPRVPERVQDHDGDMFAAIRQKDMLLHHPYETFDMVVRFLKQAATDPDVVAIKNTLYRTSRNSPIVEALCEAAEDGKSVTALVELKARFDEAANIRQSRRLERSGAHVVYGFLDWKTHAKIAMVVRREGKKLVTYTHFGTGNYHPITAKFYTDLSFFTCDGALGRDAAKVFNYLSGYAYPEGLENLAISPHTLKSSLIEMLEAEAEHARAGRPAQVWAKMNSLIEPEITDALYKASQAGVKIELVVRGICGLRPGVKGLSENIRIKSIVGRFLEHSRIICFGNGHGLPHDKARVFISSADWMGRNLNRRVEHMTEIHNDTVKAQIVSQVMAANLADVAQSWVMKPNGDFVREKVPEGEFAFNCHKFFMENPSLSGRGSAGAADVPRLTHTADGTRPPDAG</sequence>
<dbReference type="InterPro" id="IPR036830">
    <property type="entry name" value="PP_kinase_middle_dom_sf"/>
</dbReference>
<evidence type="ECO:0000313" key="13">
    <source>
        <dbReference type="EMBL" id="ETW13328.1"/>
    </source>
</evidence>
<dbReference type="CDD" id="cd09165">
    <property type="entry name" value="PLDc_PaPPK1_C1_like"/>
    <property type="match status" value="1"/>
</dbReference>
<feature type="domain" description="Polyphosphate kinase middle" evidence="9">
    <location>
        <begin position="179"/>
        <end position="355"/>
    </location>
</feature>
<keyword evidence="1 6" id="KW-0597">Phosphoprotein</keyword>
<comment type="caution">
    <text evidence="13">The sequence shown here is derived from an EMBL/GenBank/DDBJ whole genome shotgun (WGS) entry which is preliminary data.</text>
</comment>
<keyword evidence="6" id="KW-0479">Metal-binding</keyword>
<comment type="catalytic activity">
    <reaction evidence="6 7">
        <text>[phosphate](n) + ATP = [phosphate](n+1) + ADP</text>
        <dbReference type="Rhea" id="RHEA:19573"/>
        <dbReference type="Rhea" id="RHEA-COMP:9859"/>
        <dbReference type="Rhea" id="RHEA-COMP:14280"/>
        <dbReference type="ChEBI" id="CHEBI:16838"/>
        <dbReference type="ChEBI" id="CHEBI:30616"/>
        <dbReference type="ChEBI" id="CHEBI:456216"/>
        <dbReference type="EC" id="2.7.4.1"/>
    </reaction>
</comment>
<comment type="function">
    <text evidence="6 7">Catalyzes the reversible transfer of the terminal phosphate of ATP to form a long-chain polyphosphate (polyP).</text>
</comment>
<keyword evidence="2 6" id="KW-0808">Transferase</keyword>
<dbReference type="PIRSF" id="PIRSF015589">
    <property type="entry name" value="PP_kinase"/>
    <property type="match status" value="1"/>
</dbReference>
<comment type="cofactor">
    <cofactor evidence="6">
        <name>Mg(2+)</name>
        <dbReference type="ChEBI" id="CHEBI:18420"/>
    </cofactor>
</comment>
<dbReference type="GO" id="GO:0046872">
    <property type="term" value="F:metal ion binding"/>
    <property type="evidence" value="ECO:0007669"/>
    <property type="project" value="UniProtKB-KW"/>
</dbReference>
<dbReference type="SUPFAM" id="SSF56024">
    <property type="entry name" value="Phospholipase D/nuclease"/>
    <property type="match status" value="2"/>
</dbReference>
<evidence type="ECO:0000256" key="6">
    <source>
        <dbReference type="HAMAP-Rule" id="MF_00347"/>
    </source>
</evidence>
<keyword evidence="4 6" id="KW-0418">Kinase</keyword>
<feature type="binding site" evidence="6">
    <location>
        <position position="457"/>
    </location>
    <ligand>
        <name>Mg(2+)</name>
        <dbReference type="ChEBI" id="CHEBI:18420"/>
    </ligand>
</feature>
<dbReference type="SUPFAM" id="SSF143724">
    <property type="entry name" value="PHP14-like"/>
    <property type="match status" value="1"/>
</dbReference>
<dbReference type="Pfam" id="PF02503">
    <property type="entry name" value="PP_kinase"/>
    <property type="match status" value="1"/>
</dbReference>
<evidence type="ECO:0000259" key="12">
    <source>
        <dbReference type="Pfam" id="PF17941"/>
    </source>
</evidence>
<dbReference type="SUPFAM" id="SSF140356">
    <property type="entry name" value="PPK N-terminal domain-like"/>
    <property type="match status" value="1"/>
</dbReference>
<dbReference type="PANTHER" id="PTHR30218:SF0">
    <property type="entry name" value="POLYPHOSPHATE KINASE"/>
    <property type="match status" value="1"/>
</dbReference>
<feature type="binding site" evidence="6">
    <location>
        <position position="427"/>
    </location>
    <ligand>
        <name>Mg(2+)</name>
        <dbReference type="ChEBI" id="CHEBI:18420"/>
    </ligand>
</feature>
<protein>
    <recommendedName>
        <fullName evidence="6 7">Polyphosphate kinase</fullName>
        <ecNumber evidence="6 7">2.7.4.1</ecNumber>
    </recommendedName>
    <alternativeName>
        <fullName evidence="6">ATP-polyphosphate phosphotransferase</fullName>
    </alternativeName>
    <alternativeName>
        <fullName evidence="6">Polyphosphoric acid kinase</fullName>
    </alternativeName>
</protein>
<dbReference type="AlphaFoldDB" id="W4HLN0"/>
<dbReference type="Gene3D" id="3.30.870.10">
    <property type="entry name" value="Endonuclease Chain A"/>
    <property type="match status" value="2"/>
</dbReference>
<comment type="PTM">
    <text evidence="6 7">An intermediate of this reaction is the autophosphorylated ppk in which a phosphate is covalently linked to a histidine residue through a N-P bond.</text>
</comment>
<evidence type="ECO:0000313" key="14">
    <source>
        <dbReference type="Proteomes" id="UP000019063"/>
    </source>
</evidence>
<keyword evidence="6" id="KW-0460">Magnesium</keyword>
<dbReference type="eggNOG" id="COG0855">
    <property type="taxonomic scope" value="Bacteria"/>
</dbReference>
<feature type="domain" description="Polyphosphate kinase N-terminal" evidence="10">
    <location>
        <begin position="64"/>
        <end position="169"/>
    </location>
</feature>
<dbReference type="EMBL" id="AQQW01000004">
    <property type="protein sequence ID" value="ETW13328.1"/>
    <property type="molecule type" value="Genomic_DNA"/>
</dbReference>
<dbReference type="PANTHER" id="PTHR30218">
    <property type="entry name" value="POLYPHOSPHATE KINASE"/>
    <property type="match status" value="1"/>
</dbReference>
<accession>W4HLN0</accession>
<evidence type="ECO:0000256" key="1">
    <source>
        <dbReference type="ARBA" id="ARBA00022553"/>
    </source>
</evidence>
<dbReference type="HAMAP" id="MF_00347">
    <property type="entry name" value="Polyphosphate_kinase"/>
    <property type="match status" value="1"/>
</dbReference>
<dbReference type="NCBIfam" id="NF003921">
    <property type="entry name" value="PRK05443.2-2"/>
    <property type="match status" value="1"/>
</dbReference>